<dbReference type="Pfam" id="PF01934">
    <property type="entry name" value="HepT-like"/>
    <property type="match status" value="1"/>
</dbReference>
<evidence type="ECO:0000256" key="4">
    <source>
        <dbReference type="ARBA" id="ARBA00024207"/>
    </source>
</evidence>
<proteinExistence type="inferred from homology"/>
<organism evidence="6 7">
    <name type="scientific">Oceanimonas smirnovii</name>
    <dbReference type="NCBI Taxonomy" id="264574"/>
    <lineage>
        <taxon>Bacteria</taxon>
        <taxon>Pseudomonadati</taxon>
        <taxon>Pseudomonadota</taxon>
        <taxon>Gammaproteobacteria</taxon>
        <taxon>Aeromonadales</taxon>
        <taxon>Aeromonadaceae</taxon>
        <taxon>Oceanimonas</taxon>
    </lineage>
</organism>
<dbReference type="Proteomes" id="UP001610706">
    <property type="component" value="Unassembled WGS sequence"/>
</dbReference>
<gene>
    <name evidence="6" type="ORF">AB9R89_12740</name>
</gene>
<name>A0ABW7P4G6_9GAMM</name>
<dbReference type="InterPro" id="IPR041633">
    <property type="entry name" value="Polbeta"/>
</dbReference>
<dbReference type="SUPFAM" id="SSF81301">
    <property type="entry name" value="Nucleotidyltransferase"/>
    <property type="match status" value="1"/>
</dbReference>
<comment type="caution">
    <text evidence="6">The sequence shown here is derived from an EMBL/GenBank/DDBJ whole genome shotgun (WGS) entry which is preliminary data.</text>
</comment>
<dbReference type="PANTHER" id="PTHR33397">
    <property type="entry name" value="UPF0331 PROTEIN YUTE"/>
    <property type="match status" value="1"/>
</dbReference>
<keyword evidence="3" id="KW-0378">Hydrolase</keyword>
<dbReference type="RefSeq" id="WP_395545733.1">
    <property type="nucleotide sequence ID" value="NZ_JBGFTR010000021.1"/>
</dbReference>
<dbReference type="InterPro" id="IPR043519">
    <property type="entry name" value="NT_sf"/>
</dbReference>
<protein>
    <submittedName>
        <fullName evidence="6">HepT-like ribonuclease domain-containing protein</fullName>
    </submittedName>
</protein>
<dbReference type="EMBL" id="JBGFTR010000021">
    <property type="protein sequence ID" value="MFH7566191.1"/>
    <property type="molecule type" value="Genomic_DNA"/>
</dbReference>
<dbReference type="InterPro" id="IPR052379">
    <property type="entry name" value="Type_VII_TA_RNase"/>
</dbReference>
<dbReference type="Gene3D" id="3.30.460.10">
    <property type="entry name" value="Beta Polymerase, domain 2"/>
    <property type="match status" value="1"/>
</dbReference>
<evidence type="ECO:0000256" key="1">
    <source>
        <dbReference type="ARBA" id="ARBA00022649"/>
    </source>
</evidence>
<evidence type="ECO:0000259" key="5">
    <source>
        <dbReference type="Pfam" id="PF18765"/>
    </source>
</evidence>
<sequence length="261" mass="29583">MDPLANIMALAQQRPDIAALWLYGSRARGDHHASSDYDLAVVFTHWEPDALSRRLRPEEVALEWQHKLAMPEGSISVVDLAIAPVPLGWSVLSQGKLLLDLSPSHRMQAEQRIYSMWELDYVHATDPNAYLNAQKEHVDQCELDLAELKQRLQQGPWSRFEQRAAERTLQVLIESCIGLAKHWAKKETGIASNEALTAFNRLVEKGAIDKSTPWRKVIGLRNALVHDYLEVDPSIVHSVISSDYHQELIDFARLGIKALRE</sequence>
<evidence type="ECO:0000256" key="2">
    <source>
        <dbReference type="ARBA" id="ARBA00022722"/>
    </source>
</evidence>
<dbReference type="Gene3D" id="1.20.120.580">
    <property type="entry name" value="bsu32300-like"/>
    <property type="match status" value="1"/>
</dbReference>
<accession>A0ABW7P4G6</accession>
<dbReference type="CDD" id="cd05403">
    <property type="entry name" value="NT_KNTase_like"/>
    <property type="match status" value="1"/>
</dbReference>
<dbReference type="NCBIfam" id="NF047752">
    <property type="entry name" value="MntA_antitoxin"/>
    <property type="match status" value="1"/>
</dbReference>
<comment type="similarity">
    <text evidence="4">Belongs to the HepT RNase toxin family.</text>
</comment>
<keyword evidence="1" id="KW-1277">Toxin-antitoxin system</keyword>
<feature type="domain" description="Polymerase beta nucleotidyltransferase" evidence="5">
    <location>
        <begin position="6"/>
        <end position="100"/>
    </location>
</feature>
<dbReference type="NCBIfam" id="NF047751">
    <property type="entry name" value="HepT_toxin"/>
    <property type="match status" value="1"/>
</dbReference>
<dbReference type="InterPro" id="IPR037038">
    <property type="entry name" value="HepT-like_sf"/>
</dbReference>
<dbReference type="PANTHER" id="PTHR33397:SF5">
    <property type="entry name" value="RNASE YUTE-RELATED"/>
    <property type="match status" value="1"/>
</dbReference>
<evidence type="ECO:0000256" key="3">
    <source>
        <dbReference type="ARBA" id="ARBA00022801"/>
    </source>
</evidence>
<reference evidence="6 7" key="1">
    <citation type="submission" date="2024-08" db="EMBL/GenBank/DDBJ databases">
        <title>Oceanimonas smirnovii Genome sequencing and assembly.</title>
        <authorList>
            <person name="Tang B."/>
        </authorList>
    </citation>
    <scope>NUCLEOTIDE SEQUENCE [LARGE SCALE GENOMIC DNA]</scope>
    <source>
        <strain evidence="6 7">OS2020-119</strain>
    </source>
</reference>
<dbReference type="SUPFAM" id="SSF81593">
    <property type="entry name" value="Nucleotidyltransferase substrate binding subunit/domain"/>
    <property type="match status" value="1"/>
</dbReference>
<keyword evidence="2" id="KW-0540">Nuclease</keyword>
<evidence type="ECO:0000313" key="7">
    <source>
        <dbReference type="Proteomes" id="UP001610706"/>
    </source>
</evidence>
<dbReference type="Pfam" id="PF18765">
    <property type="entry name" value="Polbeta"/>
    <property type="match status" value="1"/>
</dbReference>
<keyword evidence="7" id="KW-1185">Reference proteome</keyword>
<evidence type="ECO:0000313" key="6">
    <source>
        <dbReference type="EMBL" id="MFH7566191.1"/>
    </source>
</evidence>
<dbReference type="InterPro" id="IPR008201">
    <property type="entry name" value="HepT-like"/>
</dbReference>